<feature type="signal peptide" evidence="2">
    <location>
        <begin position="1"/>
        <end position="15"/>
    </location>
</feature>
<keyword evidence="2" id="KW-0732">Signal</keyword>
<dbReference type="AlphaFoldDB" id="A0A7S4P9T6"/>
<organism evidence="3">
    <name type="scientific">Guillardia theta</name>
    <name type="common">Cryptophyte</name>
    <name type="synonym">Cryptomonas phi</name>
    <dbReference type="NCBI Taxonomy" id="55529"/>
    <lineage>
        <taxon>Eukaryota</taxon>
        <taxon>Cryptophyceae</taxon>
        <taxon>Pyrenomonadales</taxon>
        <taxon>Geminigeraceae</taxon>
        <taxon>Guillardia</taxon>
    </lineage>
</organism>
<evidence type="ECO:0000256" key="2">
    <source>
        <dbReference type="SAM" id="SignalP"/>
    </source>
</evidence>
<feature type="chain" id="PRO_5030591978" evidence="2">
    <location>
        <begin position="16"/>
        <end position="323"/>
    </location>
</feature>
<proteinExistence type="predicted"/>
<accession>A0A7S4P9T6</accession>
<reference evidence="3" key="1">
    <citation type="submission" date="2021-01" db="EMBL/GenBank/DDBJ databases">
        <authorList>
            <person name="Corre E."/>
            <person name="Pelletier E."/>
            <person name="Niang G."/>
            <person name="Scheremetjew M."/>
            <person name="Finn R."/>
            <person name="Kale V."/>
            <person name="Holt S."/>
            <person name="Cochrane G."/>
            <person name="Meng A."/>
            <person name="Brown T."/>
            <person name="Cohen L."/>
        </authorList>
    </citation>
    <scope>NUCLEOTIDE SEQUENCE</scope>
    <source>
        <strain evidence="3">CCMP 2712</strain>
    </source>
</reference>
<gene>
    <name evidence="3" type="ORF">GTHE00462_LOCUS31658</name>
</gene>
<name>A0A7S4P9T6_GUITH</name>
<evidence type="ECO:0000256" key="1">
    <source>
        <dbReference type="SAM" id="MobiDB-lite"/>
    </source>
</evidence>
<protein>
    <submittedName>
        <fullName evidence="3">Uncharacterized protein</fullName>
    </submittedName>
</protein>
<evidence type="ECO:0000313" key="3">
    <source>
        <dbReference type="EMBL" id="CAE2328425.1"/>
    </source>
</evidence>
<dbReference type="EMBL" id="HBKN01040461">
    <property type="protein sequence ID" value="CAE2328425.1"/>
    <property type="molecule type" value="Transcribed_RNA"/>
</dbReference>
<sequence>MGWKTSSSLVLAVYAGVLLFISQRDKRASFDQPEAVNRNGRISLLSLQGQQQGYNDLKLLTDARDSQRQDEQAAKERRMALLKKAGVTGRGREQKDGVDLGLLKQAVKEQNYESSAQTKGFTRDLLAASRAQASKEQKGMQFKGNVPIQQELRKILGDQFVSGSYHKASIGSSPAQDQQTSISLSGPARKAPQFLSLKDEKKLVSELTSGSQDSAIKSIENAARVPHARRNGLALDDEKNLVGYLDSSAADDHHYRSLLHRLHQRRHLMHQRRHALESPADEHTGKHHMKSYMNYWKWARGKRLKKELSGVVDNVLKDLQHRK</sequence>
<feature type="region of interest" description="Disordered" evidence="1">
    <location>
        <begin position="166"/>
        <end position="187"/>
    </location>
</feature>
<feature type="compositionally biased region" description="Polar residues" evidence="1">
    <location>
        <begin position="170"/>
        <end position="184"/>
    </location>
</feature>